<dbReference type="Proteomes" id="UP000774326">
    <property type="component" value="Unassembled WGS sequence"/>
</dbReference>
<proteinExistence type="predicted"/>
<organism evidence="1 2">
    <name type="scientific">Wickerhamomyces pijperi</name>
    <name type="common">Yeast</name>
    <name type="synonym">Pichia pijperi</name>
    <dbReference type="NCBI Taxonomy" id="599730"/>
    <lineage>
        <taxon>Eukaryota</taxon>
        <taxon>Fungi</taxon>
        <taxon>Dikarya</taxon>
        <taxon>Ascomycota</taxon>
        <taxon>Saccharomycotina</taxon>
        <taxon>Saccharomycetes</taxon>
        <taxon>Phaffomycetales</taxon>
        <taxon>Wickerhamomycetaceae</taxon>
        <taxon>Wickerhamomyces</taxon>
    </lineage>
</organism>
<protein>
    <submittedName>
        <fullName evidence="1">Uncharacterized protein</fullName>
    </submittedName>
</protein>
<dbReference type="OrthoDB" id="10652474at2759"/>
<reference evidence="1" key="2">
    <citation type="submission" date="2021-01" db="EMBL/GenBank/DDBJ databases">
        <authorList>
            <person name="Schikora-Tamarit M.A."/>
        </authorList>
    </citation>
    <scope>NUCLEOTIDE SEQUENCE</scope>
    <source>
        <strain evidence="1">CBS2887</strain>
    </source>
</reference>
<dbReference type="AlphaFoldDB" id="A0A9P8Q847"/>
<comment type="caution">
    <text evidence="1">The sequence shown here is derived from an EMBL/GenBank/DDBJ whole genome shotgun (WGS) entry which is preliminary data.</text>
</comment>
<evidence type="ECO:0000313" key="1">
    <source>
        <dbReference type="EMBL" id="KAH3684685.1"/>
    </source>
</evidence>
<accession>A0A9P8Q847</accession>
<evidence type="ECO:0000313" key="2">
    <source>
        <dbReference type="Proteomes" id="UP000774326"/>
    </source>
</evidence>
<sequence length="350" mass="38502">MLNDELALSQLEVLVVGNQVQSLGKGLISSGRVSMSSGTGIVQGGKHTRLRSLQFDQVTDNFVVEVFDRSPLDLFTDIFVLLGFQSQLDENLLQFLVDIVDTQLLERIVLKDLKPVDIQDPNGLGAGGLHDVQRNVVHRPTSHPVVSLHDPLGDGVDQSLRVHLQQISNEVSHRCVLNRSVPFFVLDKGDVPDPKNGSQDPEDLVLLQFVNPNSLHSLQSVVEIFDVIDPINGDTTGFTSVLVHLWLLDPELLTVLLTGTLGELTGSNASLKLISKYFPCLDELLFLSVLAHPKDSKSGFVASTMSLMYWICPEDCSDPETEEIYCMILLAASVFPAPDSPEIMTHWDSL</sequence>
<dbReference type="EMBL" id="JAEUBG010002360">
    <property type="protein sequence ID" value="KAH3684685.1"/>
    <property type="molecule type" value="Genomic_DNA"/>
</dbReference>
<keyword evidence="2" id="KW-1185">Reference proteome</keyword>
<name>A0A9P8Q847_WICPI</name>
<reference evidence="1" key="1">
    <citation type="journal article" date="2021" name="Open Biol.">
        <title>Shared evolutionary footprints suggest mitochondrial oxidative damage underlies multiple complex I losses in fungi.</title>
        <authorList>
            <person name="Schikora-Tamarit M.A."/>
            <person name="Marcet-Houben M."/>
            <person name="Nosek J."/>
            <person name="Gabaldon T."/>
        </authorList>
    </citation>
    <scope>NUCLEOTIDE SEQUENCE</scope>
    <source>
        <strain evidence="1">CBS2887</strain>
    </source>
</reference>
<gene>
    <name evidence="1" type="ORF">WICPIJ_004350</name>
</gene>